<name>A0ABU7FG03_9ACTN</name>
<dbReference type="InterPro" id="IPR043129">
    <property type="entry name" value="ATPase_NBD"/>
</dbReference>
<gene>
    <name evidence="2" type="ORF">VXC91_14010</name>
</gene>
<reference evidence="2" key="1">
    <citation type="submission" date="2024-01" db="EMBL/GenBank/DDBJ databases">
        <title>First draft genome sequence data of TA4-1, the type strain of Gram-positive actinobacterium Streptomyces chiangmaiensis.</title>
        <authorList>
            <person name="Yasawong M."/>
            <person name="Nantapong N."/>
        </authorList>
    </citation>
    <scope>NUCLEOTIDE SEQUENCE</scope>
    <source>
        <strain evidence="2">TA4-1</strain>
    </source>
</reference>
<comment type="similarity">
    <text evidence="1">Belongs to the ROK (NagC/XylR) family.</text>
</comment>
<comment type="caution">
    <text evidence="2">The sequence shown here is derived from an EMBL/GenBank/DDBJ whole genome shotgun (WGS) entry which is preliminary data.</text>
</comment>
<dbReference type="SUPFAM" id="SSF53067">
    <property type="entry name" value="Actin-like ATPase domain"/>
    <property type="match status" value="1"/>
</dbReference>
<protein>
    <submittedName>
        <fullName evidence="2">ROK family protein</fullName>
    </submittedName>
</protein>
<dbReference type="RefSeq" id="WP_329507492.1">
    <property type="nucleotide sequence ID" value="NZ_BAAAYZ010000236.1"/>
</dbReference>
<evidence type="ECO:0000313" key="2">
    <source>
        <dbReference type="EMBL" id="MED7823067.1"/>
    </source>
</evidence>
<evidence type="ECO:0000256" key="1">
    <source>
        <dbReference type="ARBA" id="ARBA00006479"/>
    </source>
</evidence>
<accession>A0ABU7FG03</accession>
<dbReference type="InterPro" id="IPR000600">
    <property type="entry name" value="ROK"/>
</dbReference>
<evidence type="ECO:0000313" key="3">
    <source>
        <dbReference type="Proteomes" id="UP001333996"/>
    </source>
</evidence>
<sequence>MSAPVVVALDIGGTTLAAGLVAADGIVLHSAAHPAVRGDGGRDPGLAGTVAVAREMTEAAATLGAPVVAIGAGFPEYVADSGRLTSREVLDWAVQPARLLAPLAPGRPVTVESDVRCGALAEARLGAGRGLGSFLYVSLGTGLSAAFVQNGQVWAGRRGEALALGAWEVPASVDPDFSAAPSGGRTPTLEEYVSGAGIAARYASATGAPVTGAREVASRAAAGDGTAAAVLTSAGRALGTVLAWAVALLDPDAVLLGGGLGTAGGLLHDTAQDTYAAHHARPDPPPVRRALLGDRSGLLGAALAVWERHELTGDAVPSV</sequence>
<dbReference type="EMBL" id="JAYWVC010000035">
    <property type="protein sequence ID" value="MED7823067.1"/>
    <property type="molecule type" value="Genomic_DNA"/>
</dbReference>
<proteinExistence type="inferred from homology"/>
<organism evidence="2 3">
    <name type="scientific">Streptomyces chiangmaiensis</name>
    <dbReference type="NCBI Taxonomy" id="766497"/>
    <lineage>
        <taxon>Bacteria</taxon>
        <taxon>Bacillati</taxon>
        <taxon>Actinomycetota</taxon>
        <taxon>Actinomycetes</taxon>
        <taxon>Kitasatosporales</taxon>
        <taxon>Streptomycetaceae</taxon>
        <taxon>Streptomyces</taxon>
    </lineage>
</organism>
<dbReference type="Gene3D" id="3.30.420.40">
    <property type="match status" value="2"/>
</dbReference>
<dbReference type="PANTHER" id="PTHR18964:SF149">
    <property type="entry name" value="BIFUNCTIONAL UDP-N-ACETYLGLUCOSAMINE 2-EPIMERASE_N-ACETYLMANNOSAMINE KINASE"/>
    <property type="match status" value="1"/>
</dbReference>
<dbReference type="PANTHER" id="PTHR18964">
    <property type="entry name" value="ROK (REPRESSOR, ORF, KINASE) FAMILY"/>
    <property type="match status" value="1"/>
</dbReference>
<dbReference type="Pfam" id="PF00480">
    <property type="entry name" value="ROK"/>
    <property type="match status" value="1"/>
</dbReference>
<keyword evidence="3" id="KW-1185">Reference proteome</keyword>
<dbReference type="Proteomes" id="UP001333996">
    <property type="component" value="Unassembled WGS sequence"/>
</dbReference>